<dbReference type="Gene3D" id="3.30.910.20">
    <property type="entry name" value="Skp domain"/>
    <property type="match status" value="1"/>
</dbReference>
<dbReference type="GO" id="GO:0051082">
    <property type="term" value="F:unfolded protein binding"/>
    <property type="evidence" value="ECO:0007669"/>
    <property type="project" value="InterPro"/>
</dbReference>
<dbReference type="EMBL" id="RJJR01000004">
    <property type="protein sequence ID" value="RNI38061.1"/>
    <property type="molecule type" value="Genomic_DNA"/>
</dbReference>
<proteinExistence type="inferred from homology"/>
<dbReference type="PANTHER" id="PTHR35089:SF1">
    <property type="entry name" value="CHAPERONE PROTEIN SKP"/>
    <property type="match status" value="1"/>
</dbReference>
<evidence type="ECO:0000256" key="2">
    <source>
        <dbReference type="ARBA" id="ARBA00022729"/>
    </source>
</evidence>
<accession>A0A3M9NK30</accession>
<evidence type="ECO:0000313" key="5">
    <source>
        <dbReference type="Proteomes" id="UP000267223"/>
    </source>
</evidence>
<dbReference type="SMART" id="SM00935">
    <property type="entry name" value="OmpH"/>
    <property type="match status" value="1"/>
</dbReference>
<evidence type="ECO:0000313" key="4">
    <source>
        <dbReference type="EMBL" id="RNI38061.1"/>
    </source>
</evidence>
<dbReference type="GO" id="GO:0050821">
    <property type="term" value="P:protein stabilization"/>
    <property type="evidence" value="ECO:0007669"/>
    <property type="project" value="TreeGrafter"/>
</dbReference>
<protein>
    <submittedName>
        <fullName evidence="4">OmpH family outer membrane protein</fullName>
    </submittedName>
</protein>
<feature type="chain" id="PRO_5018225885" evidence="3">
    <location>
        <begin position="21"/>
        <end position="170"/>
    </location>
</feature>
<organism evidence="4 5">
    <name type="scientific">Hanamia caeni</name>
    <dbReference type="NCBI Taxonomy" id="2294116"/>
    <lineage>
        <taxon>Bacteria</taxon>
        <taxon>Pseudomonadati</taxon>
        <taxon>Bacteroidota</taxon>
        <taxon>Chitinophagia</taxon>
        <taxon>Chitinophagales</taxon>
        <taxon>Chitinophagaceae</taxon>
        <taxon>Hanamia</taxon>
    </lineage>
</organism>
<dbReference type="Pfam" id="PF03938">
    <property type="entry name" value="OmpH"/>
    <property type="match status" value="1"/>
</dbReference>
<dbReference type="AlphaFoldDB" id="A0A3M9NK30"/>
<dbReference type="RefSeq" id="WP_123120049.1">
    <property type="nucleotide sequence ID" value="NZ_RJJR01000004.1"/>
</dbReference>
<feature type="signal peptide" evidence="3">
    <location>
        <begin position="1"/>
        <end position="20"/>
    </location>
</feature>
<name>A0A3M9NK30_9BACT</name>
<dbReference type="PANTHER" id="PTHR35089">
    <property type="entry name" value="CHAPERONE PROTEIN SKP"/>
    <property type="match status" value="1"/>
</dbReference>
<evidence type="ECO:0000256" key="1">
    <source>
        <dbReference type="ARBA" id="ARBA00009091"/>
    </source>
</evidence>
<sequence>MKKLLFIGIFILATGLSSFAQRYAVIDSKYILDKMPEYTEAQQKLDQFSKMWQQEIDQKSAELDKMYKDYDAEKVMLSDDLKKKREDEIFNKEKALRDLQRQRFGYQGDLFKKREELIKPIQDKIYNAIQKLAVAKLYDFILDKSDGITVIFADPKLDKSDDVLKELGVK</sequence>
<gene>
    <name evidence="4" type="ORF">EFY79_06380</name>
</gene>
<dbReference type="SUPFAM" id="SSF111384">
    <property type="entry name" value="OmpH-like"/>
    <property type="match status" value="1"/>
</dbReference>
<dbReference type="InterPro" id="IPR005632">
    <property type="entry name" value="Chaperone_Skp"/>
</dbReference>
<dbReference type="Proteomes" id="UP000267223">
    <property type="component" value="Unassembled WGS sequence"/>
</dbReference>
<keyword evidence="5" id="KW-1185">Reference proteome</keyword>
<comment type="caution">
    <text evidence="4">The sequence shown here is derived from an EMBL/GenBank/DDBJ whole genome shotgun (WGS) entry which is preliminary data.</text>
</comment>
<reference evidence="4 5" key="1">
    <citation type="submission" date="2018-11" db="EMBL/GenBank/DDBJ databases">
        <title>Draft genome sequence of Ferruginibacter sp. BO-59.</title>
        <authorList>
            <person name="Im W.T."/>
        </authorList>
    </citation>
    <scope>NUCLEOTIDE SEQUENCE [LARGE SCALE GENOMIC DNA]</scope>
    <source>
        <strain evidence="4 5">BO-59</strain>
    </source>
</reference>
<evidence type="ECO:0000256" key="3">
    <source>
        <dbReference type="SAM" id="SignalP"/>
    </source>
</evidence>
<dbReference type="GO" id="GO:0005829">
    <property type="term" value="C:cytosol"/>
    <property type="evidence" value="ECO:0007669"/>
    <property type="project" value="TreeGrafter"/>
</dbReference>
<comment type="similarity">
    <text evidence="1">Belongs to the Skp family.</text>
</comment>
<keyword evidence="2 3" id="KW-0732">Signal</keyword>
<dbReference type="OrthoDB" id="9788552at2"/>
<dbReference type="InterPro" id="IPR024930">
    <property type="entry name" value="Skp_dom_sf"/>
</dbReference>